<accession>A0ABW4VLS7</accession>
<reference evidence="2" key="1">
    <citation type="journal article" date="2019" name="Int. J. Syst. Evol. Microbiol.">
        <title>The Global Catalogue of Microorganisms (GCM) 10K type strain sequencing project: providing services to taxonomists for standard genome sequencing and annotation.</title>
        <authorList>
            <consortium name="The Broad Institute Genomics Platform"/>
            <consortium name="The Broad Institute Genome Sequencing Center for Infectious Disease"/>
            <person name="Wu L."/>
            <person name="Ma J."/>
        </authorList>
    </citation>
    <scope>NUCLEOTIDE SEQUENCE [LARGE SCALE GENOMIC DNA]</scope>
    <source>
        <strain evidence="2">CGMCC 1.15180</strain>
    </source>
</reference>
<dbReference type="InterPro" id="IPR026350">
    <property type="entry name" value="GxxExxY"/>
</dbReference>
<keyword evidence="2" id="KW-1185">Reference proteome</keyword>
<dbReference type="EMBL" id="JBHUHR010000038">
    <property type="protein sequence ID" value="MFD2035599.1"/>
    <property type="molecule type" value="Genomic_DNA"/>
</dbReference>
<gene>
    <name evidence="1" type="ORF">ACFSKL_12420</name>
</gene>
<proteinExistence type="predicted"/>
<protein>
    <submittedName>
        <fullName evidence="1">GxxExxY protein</fullName>
    </submittedName>
</protein>
<evidence type="ECO:0000313" key="2">
    <source>
        <dbReference type="Proteomes" id="UP001597361"/>
    </source>
</evidence>
<organism evidence="1 2">
    <name type="scientific">Belliella marina</name>
    <dbReference type="NCBI Taxonomy" id="1644146"/>
    <lineage>
        <taxon>Bacteria</taxon>
        <taxon>Pseudomonadati</taxon>
        <taxon>Bacteroidota</taxon>
        <taxon>Cytophagia</taxon>
        <taxon>Cytophagales</taxon>
        <taxon>Cyclobacteriaceae</taxon>
        <taxon>Belliella</taxon>
    </lineage>
</organism>
<name>A0ABW4VLS7_9BACT</name>
<evidence type="ECO:0000313" key="1">
    <source>
        <dbReference type="EMBL" id="MFD2035599.1"/>
    </source>
</evidence>
<sequence>MEFLHQGLTEQVIQAYFKVYNTLGFGFLEKVYENALLIELRSKGLFVERQKRIKVYYEENEVGDYFADLIVNEIVIVEIKAAESLCKEHEYQLINYLKATDLEIGLLLNFGKKPEFKRKIFSNR</sequence>
<dbReference type="Proteomes" id="UP001597361">
    <property type="component" value="Unassembled WGS sequence"/>
</dbReference>
<dbReference type="RefSeq" id="WP_376886537.1">
    <property type="nucleotide sequence ID" value="NZ_JBHUHR010000038.1"/>
</dbReference>
<comment type="caution">
    <text evidence="1">The sequence shown here is derived from an EMBL/GenBank/DDBJ whole genome shotgun (WGS) entry which is preliminary data.</text>
</comment>
<dbReference type="Pfam" id="PF13366">
    <property type="entry name" value="PDDEXK_3"/>
    <property type="match status" value="1"/>
</dbReference>
<dbReference type="NCBIfam" id="TIGR04256">
    <property type="entry name" value="GxxExxY"/>
    <property type="match status" value="1"/>
</dbReference>